<reference evidence="2 3" key="1">
    <citation type="submission" date="2022-12" db="EMBL/GenBank/DDBJ databases">
        <title>Genomic features and morphological characterization of a novel Knufia sp. strain isolated from spacecraft assembly facility.</title>
        <authorList>
            <person name="Teixeira M."/>
            <person name="Chander A.M."/>
            <person name="Stajich J.E."/>
            <person name="Venkateswaran K."/>
        </authorList>
    </citation>
    <scope>NUCLEOTIDE SEQUENCE [LARGE SCALE GENOMIC DNA]</scope>
    <source>
        <strain evidence="2 3">FJI-L2-BK-P2</strain>
    </source>
</reference>
<evidence type="ECO:0000313" key="3">
    <source>
        <dbReference type="Proteomes" id="UP001316803"/>
    </source>
</evidence>
<name>A0AAN8E8I2_9EURO</name>
<dbReference type="Proteomes" id="UP001316803">
    <property type="component" value="Unassembled WGS sequence"/>
</dbReference>
<comment type="caution">
    <text evidence="2">The sequence shown here is derived from an EMBL/GenBank/DDBJ whole genome shotgun (WGS) entry which is preliminary data.</text>
</comment>
<accession>A0AAN8E8I2</accession>
<dbReference type="Gene3D" id="3.40.50.300">
    <property type="entry name" value="P-loop containing nucleotide triphosphate hydrolases"/>
    <property type="match status" value="1"/>
</dbReference>
<organism evidence="2 3">
    <name type="scientific">Knufia fluminis</name>
    <dbReference type="NCBI Taxonomy" id="191047"/>
    <lineage>
        <taxon>Eukaryota</taxon>
        <taxon>Fungi</taxon>
        <taxon>Dikarya</taxon>
        <taxon>Ascomycota</taxon>
        <taxon>Pezizomycotina</taxon>
        <taxon>Eurotiomycetes</taxon>
        <taxon>Chaetothyriomycetidae</taxon>
        <taxon>Chaetothyriales</taxon>
        <taxon>Trichomeriaceae</taxon>
        <taxon>Knufia</taxon>
    </lineage>
</organism>
<dbReference type="Pfam" id="PF17784">
    <property type="entry name" value="Sulfotransfer_4"/>
    <property type="match status" value="1"/>
</dbReference>
<dbReference type="InterPro" id="IPR040632">
    <property type="entry name" value="Sulfotransfer_4"/>
</dbReference>
<keyword evidence="1" id="KW-1133">Transmembrane helix</keyword>
<evidence type="ECO:0000313" key="2">
    <source>
        <dbReference type="EMBL" id="KAK5948018.1"/>
    </source>
</evidence>
<dbReference type="EMBL" id="JAKLMC020000055">
    <property type="protein sequence ID" value="KAK5948018.1"/>
    <property type="molecule type" value="Genomic_DNA"/>
</dbReference>
<sequence length="281" mass="31277">MATAEDYERLGAWAVILNPDLNIDRRQCTRQVPMQVLSLGAPRTATLSMKEAYETLGLPCYHYASIFANCRDADMWNDALDAKFKPGSGKQFGKKEFDQLLGHCAAVTDVPSVIFLRELLEAYPDVKEKWLTSMRTLIGGILSPVNQYVVKNVDSKRTGRILHLADKWISCWFGIEGKLTVDKVLERAPELYKTHYESIRAAVPRERLLEYKLGSGWEPLCEFLGKDVPGVAFPHRNDAETLDRAFGQLVKTGLKSAGKGLGMAGVVVAVVGVLWQVYGRG</sequence>
<dbReference type="PANTHER" id="PTHR36978">
    <property type="entry name" value="P-LOOP CONTAINING NUCLEOTIDE TRIPHOSPHATE HYDROLASE"/>
    <property type="match status" value="1"/>
</dbReference>
<dbReference type="PANTHER" id="PTHR36978:SF4">
    <property type="entry name" value="P-LOOP CONTAINING NUCLEOSIDE TRIPHOSPHATE HYDROLASE PROTEIN"/>
    <property type="match status" value="1"/>
</dbReference>
<keyword evidence="1" id="KW-0472">Membrane</keyword>
<keyword evidence="3" id="KW-1185">Reference proteome</keyword>
<proteinExistence type="predicted"/>
<protein>
    <submittedName>
        <fullName evidence="2">Uncharacterized protein</fullName>
    </submittedName>
</protein>
<feature type="transmembrane region" description="Helical" evidence="1">
    <location>
        <begin position="260"/>
        <end position="278"/>
    </location>
</feature>
<gene>
    <name evidence="2" type="ORF">OHC33_010946</name>
</gene>
<dbReference type="AlphaFoldDB" id="A0AAN8E8I2"/>
<dbReference type="InterPro" id="IPR027417">
    <property type="entry name" value="P-loop_NTPase"/>
</dbReference>
<keyword evidence="1" id="KW-0812">Transmembrane</keyword>
<dbReference type="SUPFAM" id="SSF52540">
    <property type="entry name" value="P-loop containing nucleoside triphosphate hydrolases"/>
    <property type="match status" value="1"/>
</dbReference>
<evidence type="ECO:0000256" key="1">
    <source>
        <dbReference type="SAM" id="Phobius"/>
    </source>
</evidence>